<evidence type="ECO:0000256" key="2">
    <source>
        <dbReference type="SAM" id="Phobius"/>
    </source>
</evidence>
<dbReference type="FunCoup" id="A0A0L0HT04">
    <property type="interactions" value="361"/>
</dbReference>
<proteinExistence type="predicted"/>
<dbReference type="Proteomes" id="UP000053201">
    <property type="component" value="Unassembled WGS sequence"/>
</dbReference>
<dbReference type="InterPro" id="IPR055555">
    <property type="entry name" value="PA-PLA1_DUF7131"/>
</dbReference>
<keyword evidence="5" id="KW-1185">Reference proteome</keyword>
<dbReference type="Pfam" id="PF23465">
    <property type="entry name" value="DUF7131"/>
    <property type="match status" value="1"/>
</dbReference>
<feature type="domain" description="DDHD" evidence="3">
    <location>
        <begin position="573"/>
        <end position="836"/>
    </location>
</feature>
<dbReference type="GeneID" id="27683958"/>
<accession>A0A0L0HT04</accession>
<dbReference type="PANTHER" id="PTHR23509:SF10">
    <property type="entry name" value="LD21067P"/>
    <property type="match status" value="1"/>
</dbReference>
<evidence type="ECO:0000259" key="3">
    <source>
        <dbReference type="PROSITE" id="PS51043"/>
    </source>
</evidence>
<dbReference type="eggNOG" id="KOG2308">
    <property type="taxonomic scope" value="Eukaryota"/>
</dbReference>
<feature type="compositionally biased region" description="Polar residues" evidence="1">
    <location>
        <begin position="840"/>
        <end position="853"/>
    </location>
</feature>
<evidence type="ECO:0000313" key="5">
    <source>
        <dbReference type="Proteomes" id="UP000053201"/>
    </source>
</evidence>
<protein>
    <recommendedName>
        <fullName evidence="3">DDHD domain-containing protein</fullName>
    </recommendedName>
</protein>
<dbReference type="GO" id="GO:0046872">
    <property type="term" value="F:metal ion binding"/>
    <property type="evidence" value="ECO:0007669"/>
    <property type="project" value="InterPro"/>
</dbReference>
<keyword evidence="2" id="KW-1133">Transmembrane helix</keyword>
<dbReference type="InterPro" id="IPR058055">
    <property type="entry name" value="PA-PLA1"/>
</dbReference>
<keyword evidence="2" id="KW-0472">Membrane</keyword>
<dbReference type="OrthoDB" id="431378at2759"/>
<dbReference type="RefSeq" id="XP_016612525.1">
    <property type="nucleotide sequence ID" value="XM_016748546.1"/>
</dbReference>
<feature type="compositionally biased region" description="Basic and acidic residues" evidence="1">
    <location>
        <begin position="174"/>
        <end position="183"/>
    </location>
</feature>
<feature type="compositionally biased region" description="Basic and acidic residues" evidence="1">
    <location>
        <begin position="757"/>
        <end position="771"/>
    </location>
</feature>
<feature type="compositionally biased region" description="Polar residues" evidence="1">
    <location>
        <begin position="32"/>
        <end position="41"/>
    </location>
</feature>
<sequence>MVSSSAEAPKFTVRWFHAVDVPKHDSSPFKVVSTTTAQKPPSSWKPFSERDSADLEATWRRLQKSIEKRKSDGDPSTAEIQVDSKVPVNEDHLFEADVEKMETYPVYWHGPTYDIRRGTWFYAAFGGNYLPCDENLSRQIEDGYRKFQPWKTAPQQSTGVPKSISSSTPNTSETTEHGSKNFHDQKEQRWALFGPYMNQYVVYQGPHIAFQFSDLLSSKIGRAVMNIGGTRLIRGWDEVERLKKTKAQVAKEKEKEKETSKDKTGEELKDDTTDVQTDPLQKAGDKVSIASLIAEMTPATSSTNTITPDQAEKLQEKTEAEDYSESDDSDRTINHLVLVIHGIGQKLGERVEAVNFIHDCNILRRTIKESSRQYATAKDQLRSSRKAGLISMPDDGGVQILPVQWRQKIQFGMSRKMKAAGTNDAEANEQFETETTLEDITLEGVPSIRQLVSDVVLDVLLYMTPRYRQEMIKHVTEELNRIYQLFKERNPKFNGKVSIFGHSLGSLLAFDILCNQPFKRSGIPVVDLQPPTPGGIKRPAEVDLTDLLHGAMSAEDRRVKGLMERTNMRYDQLEFEVDKLFVVGSPVGLFLLLKGDKLQARTPDMAPPPSEGDQVEGVSYPAVNAIYNIFHPHDPVAYRIEPIIKREFAEIKPVPIPYTKGGLKGTIVGIQDLGNDIADRGRSMLEAAKLGIVSTTAVVTSGLTSSVGKVVTMVSAINAFKPTGQTSPHTEGKLDDEGHEGLPTVLVGDDGNVGTKGDTRARDTRTEHHESEVEMQEIVRSGPEVTGVERLNPRGRIDYVLQEGMLENPYISALGVHMNYWSDPDCALFVLRELYGETTGDSNRLSGSWSNLTGGRRGSGGEGGGEKPHGTGEGDSHAGREPHGGASGSGNTKSNKSGGFSAFVRGTTKRVSQMAPDDLSVFGKGKPWDMSIPVVFPNTQGSPTLDAFSILHIVVSIITNIVLTGIRIVSLLVFPLYGHRPS</sequence>
<dbReference type="AlphaFoldDB" id="A0A0L0HT04"/>
<dbReference type="GO" id="GO:0004620">
    <property type="term" value="F:phospholipase activity"/>
    <property type="evidence" value="ECO:0007669"/>
    <property type="project" value="TreeGrafter"/>
</dbReference>
<dbReference type="PROSITE" id="PS51043">
    <property type="entry name" value="DDHD"/>
    <property type="match status" value="1"/>
</dbReference>
<dbReference type="EMBL" id="KQ257450">
    <property type="protein sequence ID" value="KND04486.1"/>
    <property type="molecule type" value="Genomic_DNA"/>
</dbReference>
<keyword evidence="2" id="KW-0812">Transmembrane</keyword>
<feature type="compositionally biased region" description="Basic and acidic residues" evidence="1">
    <location>
        <begin position="310"/>
        <end position="320"/>
    </location>
</feature>
<dbReference type="PANTHER" id="PTHR23509">
    <property type="entry name" value="PA-PL1 PHOSPHOLIPASE FAMILY"/>
    <property type="match status" value="1"/>
</dbReference>
<feature type="compositionally biased region" description="Low complexity" evidence="1">
    <location>
        <begin position="163"/>
        <end position="173"/>
    </location>
</feature>
<dbReference type="STRING" id="645134.A0A0L0HT04"/>
<feature type="region of interest" description="Disordered" evidence="1">
    <location>
        <begin position="299"/>
        <end position="328"/>
    </location>
</feature>
<dbReference type="InterPro" id="IPR057826">
    <property type="entry name" value="WWE_C20G8.02"/>
</dbReference>
<dbReference type="SUPFAM" id="SSF53474">
    <property type="entry name" value="alpha/beta-Hydrolases"/>
    <property type="match status" value="1"/>
</dbReference>
<feature type="compositionally biased region" description="Low complexity" evidence="1">
    <location>
        <begin position="889"/>
        <end position="900"/>
    </location>
</feature>
<reference evidence="4 5" key="1">
    <citation type="submission" date="2009-08" db="EMBL/GenBank/DDBJ databases">
        <title>The Genome Sequence of Spizellomyces punctatus strain DAOM BR117.</title>
        <authorList>
            <consortium name="The Broad Institute Genome Sequencing Platform"/>
            <person name="Russ C."/>
            <person name="Cuomo C."/>
            <person name="Shea T."/>
            <person name="Young S.K."/>
            <person name="Zeng Q."/>
            <person name="Koehrsen M."/>
            <person name="Haas B."/>
            <person name="Borodovsky M."/>
            <person name="Guigo R."/>
            <person name="Alvarado L."/>
            <person name="Berlin A."/>
            <person name="Bochicchio J."/>
            <person name="Borenstein D."/>
            <person name="Chapman S."/>
            <person name="Chen Z."/>
            <person name="Engels R."/>
            <person name="Freedman E."/>
            <person name="Gellesch M."/>
            <person name="Goldberg J."/>
            <person name="Griggs A."/>
            <person name="Gujja S."/>
            <person name="Heiman D."/>
            <person name="Hepburn T."/>
            <person name="Howarth C."/>
            <person name="Jen D."/>
            <person name="Larson L."/>
            <person name="Lewis B."/>
            <person name="Mehta T."/>
            <person name="Park D."/>
            <person name="Pearson M."/>
            <person name="Roberts A."/>
            <person name="Saif S."/>
            <person name="Shenoy N."/>
            <person name="Sisk P."/>
            <person name="Stolte C."/>
            <person name="Sykes S."/>
            <person name="Thomson T."/>
            <person name="Walk T."/>
            <person name="White J."/>
            <person name="Yandava C."/>
            <person name="Burger G."/>
            <person name="Gray M.W."/>
            <person name="Holland P.W.H."/>
            <person name="King N."/>
            <person name="Lang F.B.F."/>
            <person name="Roger A.J."/>
            <person name="Ruiz-Trillo I."/>
            <person name="Lander E."/>
            <person name="Nusbaum C."/>
        </authorList>
    </citation>
    <scope>NUCLEOTIDE SEQUENCE [LARGE SCALE GENOMIC DNA]</scope>
    <source>
        <strain evidence="4 5">DAOM BR117</strain>
    </source>
</reference>
<name>A0A0L0HT04_SPIPD</name>
<feature type="region of interest" description="Disordered" evidence="1">
    <location>
        <begin position="247"/>
        <end position="281"/>
    </location>
</feature>
<feature type="region of interest" description="Disordered" evidence="1">
    <location>
        <begin position="150"/>
        <end position="183"/>
    </location>
</feature>
<dbReference type="InterPro" id="IPR029058">
    <property type="entry name" value="AB_hydrolase_fold"/>
</dbReference>
<feature type="transmembrane region" description="Helical" evidence="2">
    <location>
        <begin position="950"/>
        <end position="977"/>
    </location>
</feature>
<feature type="region of interest" description="Disordered" evidence="1">
    <location>
        <begin position="744"/>
        <end position="771"/>
    </location>
</feature>
<feature type="compositionally biased region" description="Basic and acidic residues" evidence="1">
    <location>
        <begin position="864"/>
        <end position="883"/>
    </location>
</feature>
<feature type="compositionally biased region" description="Polar residues" evidence="1">
    <location>
        <begin position="299"/>
        <end position="308"/>
    </location>
</feature>
<gene>
    <name evidence="4" type="ORF">SPPG_00214</name>
</gene>
<dbReference type="OMA" id="HIQRGYS"/>
<evidence type="ECO:0000256" key="1">
    <source>
        <dbReference type="SAM" id="MobiDB-lite"/>
    </source>
</evidence>
<organism evidence="4 5">
    <name type="scientific">Spizellomyces punctatus (strain DAOM BR117)</name>
    <dbReference type="NCBI Taxonomy" id="645134"/>
    <lineage>
        <taxon>Eukaryota</taxon>
        <taxon>Fungi</taxon>
        <taxon>Fungi incertae sedis</taxon>
        <taxon>Chytridiomycota</taxon>
        <taxon>Chytridiomycota incertae sedis</taxon>
        <taxon>Chytridiomycetes</taxon>
        <taxon>Spizellomycetales</taxon>
        <taxon>Spizellomycetaceae</taxon>
        <taxon>Spizellomyces</taxon>
    </lineage>
</organism>
<feature type="region of interest" description="Disordered" evidence="1">
    <location>
        <begin position="24"/>
        <end position="50"/>
    </location>
</feature>
<dbReference type="SMART" id="SM01127">
    <property type="entry name" value="DDHD"/>
    <property type="match status" value="1"/>
</dbReference>
<dbReference type="InParanoid" id="A0A0L0HT04"/>
<evidence type="ECO:0000313" key="4">
    <source>
        <dbReference type="EMBL" id="KND04486.1"/>
    </source>
</evidence>
<dbReference type="Pfam" id="PF02862">
    <property type="entry name" value="DDHD"/>
    <property type="match status" value="1"/>
</dbReference>
<dbReference type="VEuPathDB" id="FungiDB:SPPG_00214"/>
<dbReference type="InterPro" id="IPR004177">
    <property type="entry name" value="DDHD_dom"/>
</dbReference>
<feature type="compositionally biased region" description="Basic and acidic residues" evidence="1">
    <location>
        <begin position="249"/>
        <end position="272"/>
    </location>
</feature>
<dbReference type="GO" id="GO:0005737">
    <property type="term" value="C:cytoplasm"/>
    <property type="evidence" value="ECO:0007669"/>
    <property type="project" value="TreeGrafter"/>
</dbReference>
<feature type="region of interest" description="Disordered" evidence="1">
    <location>
        <begin position="840"/>
        <end position="900"/>
    </location>
</feature>
<dbReference type="Pfam" id="PF23463">
    <property type="entry name" value="WWE_2"/>
    <property type="match status" value="1"/>
</dbReference>